<dbReference type="PANTHER" id="PTHR13887:SF41">
    <property type="entry name" value="THIOREDOXIN SUPERFAMILY PROTEIN"/>
    <property type="match status" value="1"/>
</dbReference>
<dbReference type="Proteomes" id="UP000576260">
    <property type="component" value="Chromosome"/>
</dbReference>
<feature type="domain" description="DSBA-like thioredoxin" evidence="1">
    <location>
        <begin position="3"/>
        <end position="205"/>
    </location>
</feature>
<organism evidence="2 3">
    <name type="scientific">Mannheimia bovis</name>
    <dbReference type="NCBI Taxonomy" id="2770636"/>
    <lineage>
        <taxon>Bacteria</taxon>
        <taxon>Pseudomonadati</taxon>
        <taxon>Pseudomonadota</taxon>
        <taxon>Gammaproteobacteria</taxon>
        <taxon>Pasteurellales</taxon>
        <taxon>Pasteurellaceae</taxon>
        <taxon>Mannheimia</taxon>
    </lineage>
</organism>
<dbReference type="RefSeq" id="WP_188156082.1">
    <property type="nucleotide sequence ID" value="NZ_CP061280.1"/>
</dbReference>
<evidence type="ECO:0000313" key="2">
    <source>
        <dbReference type="EMBL" id="QNS14428.1"/>
    </source>
</evidence>
<dbReference type="SUPFAM" id="SSF52833">
    <property type="entry name" value="Thioredoxin-like"/>
    <property type="match status" value="1"/>
</dbReference>
<sequence length="212" mass="24126">MKIEVWSDFACPFCYIGKRHLEQALAQFEGESEVEVIFRAFELDPHANGEPEGDIQQRLMQKYQKTAEQADEMINYVEEAGKQAGLDLRYRTTQYTRTFEAHRLAKFAESKGLGEAMVERLFKAYFTDNTILAKRTELIGLALEIGLERDEVAQLLTGDDFGHEVREDERVAHKYGIHSVPFFVIDEKIGVSGAQPPEVLLNAIKQALQKIS</sequence>
<dbReference type="PANTHER" id="PTHR13887">
    <property type="entry name" value="GLUTATHIONE S-TRANSFERASE KAPPA"/>
    <property type="match status" value="1"/>
</dbReference>
<dbReference type="InterPro" id="IPR001853">
    <property type="entry name" value="DSBA-like_thioredoxin_dom"/>
</dbReference>
<name>A0A7H1C0C3_9PAST</name>
<gene>
    <name evidence="2" type="ORF">ICJ55_06575</name>
</gene>
<protein>
    <submittedName>
        <fullName evidence="2">DsbA family oxidoreductase</fullName>
    </submittedName>
</protein>
<accession>A0A7H1C0C3</accession>
<evidence type="ECO:0000259" key="1">
    <source>
        <dbReference type="Pfam" id="PF01323"/>
    </source>
</evidence>
<keyword evidence="3" id="KW-1185">Reference proteome</keyword>
<dbReference type="InterPro" id="IPR036249">
    <property type="entry name" value="Thioredoxin-like_sf"/>
</dbReference>
<dbReference type="Pfam" id="PF01323">
    <property type="entry name" value="DSBA"/>
    <property type="match status" value="1"/>
</dbReference>
<proteinExistence type="predicted"/>
<dbReference type="AlphaFoldDB" id="A0A7H1C0C3"/>
<dbReference type="Gene3D" id="3.40.30.10">
    <property type="entry name" value="Glutaredoxin"/>
    <property type="match status" value="1"/>
</dbReference>
<reference evidence="2 3" key="1">
    <citation type="submission" date="2020-09" db="EMBL/GenBank/DDBJ databases">
        <title>Mannheimia bovis sp.nov., isolated from a cow.</title>
        <authorList>
            <person name="Li F."/>
        </authorList>
    </citation>
    <scope>NUCLEOTIDE SEQUENCE [LARGE SCALE GENOMIC DNA]</scope>
    <source>
        <strain evidence="2 3">ZY190616</strain>
    </source>
</reference>
<dbReference type="CDD" id="cd03024">
    <property type="entry name" value="DsbA_FrnE"/>
    <property type="match status" value="1"/>
</dbReference>
<dbReference type="KEGG" id="mbos:ICJ55_06575"/>
<dbReference type="EMBL" id="CP061280">
    <property type="protein sequence ID" value="QNS14428.1"/>
    <property type="molecule type" value="Genomic_DNA"/>
</dbReference>
<evidence type="ECO:0000313" key="3">
    <source>
        <dbReference type="Proteomes" id="UP000576260"/>
    </source>
</evidence>
<dbReference type="GO" id="GO:0016491">
    <property type="term" value="F:oxidoreductase activity"/>
    <property type="evidence" value="ECO:0007669"/>
    <property type="project" value="InterPro"/>
</dbReference>